<keyword evidence="3" id="KW-0548">Nucleotidyltransferase</keyword>
<evidence type="ECO:0000256" key="1">
    <source>
        <dbReference type="SAM" id="MobiDB-lite"/>
    </source>
</evidence>
<name>A0A6P1DZL3_9GAMM</name>
<dbReference type="RefSeq" id="WP_164656075.1">
    <property type="nucleotide sequence ID" value="NZ_JAAIJR010000139.1"/>
</dbReference>
<keyword evidence="3" id="KW-0808">Transferase</keyword>
<feature type="compositionally biased region" description="Basic and acidic residues" evidence="1">
    <location>
        <begin position="483"/>
        <end position="493"/>
    </location>
</feature>
<dbReference type="SUPFAM" id="SSF69572">
    <property type="entry name" value="Activating enzymes of the ubiquitin-like proteins"/>
    <property type="match status" value="1"/>
</dbReference>
<reference evidence="4" key="1">
    <citation type="journal article" date="2020" name="Microbiol. Resour. Announc.">
        <title>Draft Genome Sequences of Thiorhodococcus mannitoliphagus and Thiorhodococcus minor, Purple Sulfur Photosynthetic Bacteria in the Gammaproteobacterial Family Chromatiaceae.</title>
        <authorList>
            <person name="Aviles F.A."/>
            <person name="Meyer T.E."/>
            <person name="Kyndt J.A."/>
        </authorList>
    </citation>
    <scope>NUCLEOTIDE SEQUENCE [LARGE SCALE GENOMIC DNA]</scope>
    <source>
        <strain evidence="4">DSM 18266</strain>
    </source>
</reference>
<dbReference type="AlphaFoldDB" id="A0A6P1DZL3"/>
<dbReference type="InterPro" id="IPR000594">
    <property type="entry name" value="ThiF_NAD_FAD-bd"/>
</dbReference>
<keyword evidence="4" id="KW-1185">Reference proteome</keyword>
<protein>
    <submittedName>
        <fullName evidence="3">ThiF family adenylyltransferase</fullName>
    </submittedName>
</protein>
<sequence>MDKQPNQQPVLRIPWGLAERMQTLLHPAPFHERFAFAAARPLQSGPEQAQATLLEQLIVIGGNDYERASPGGLALTDDASARMNQWALQLAKHGWIAVHLHSHPPGVSHFSHTDDAAESQLAAWLLQQGVAGYWSLVWPAGGKPRARLWLQGVEVPGRVVLGLAPVEPEASAQSPALDRQRAFGPALQQVAEQLSIGVVGVGGLGMLALEQLARAGFRRFVLVDPDTIEITNLNRLPSVTRRDIGRPKVRVGKRLIRQIGAALGHTPQIVAFPRDIYQSVAAQRALQRCDLILALTDNDLSRTMALRLAFDAGREYLQAGADITLADDGSIAGLRAEVTGAETGRYCPICSGRLSPAQAAIEARAYAGEEIAAHARQAGYLPDVAAPAVMGLNAVAAGMLVTEIQRRAAGLGVRDLLQVDLHPGEFRAINRILTNQGCDVCGTEPVAAPANAPCDPESLAMPPQVQQMPQSTSDITSHQIFSEGDHETDEIPRTRPTPTRPKRPAARHTQAGRWRSA</sequence>
<dbReference type="InterPro" id="IPR035985">
    <property type="entry name" value="Ubiquitin-activating_enz"/>
</dbReference>
<proteinExistence type="predicted"/>
<feature type="compositionally biased region" description="Polar residues" evidence="1">
    <location>
        <begin position="464"/>
        <end position="480"/>
    </location>
</feature>
<evidence type="ECO:0000259" key="2">
    <source>
        <dbReference type="Pfam" id="PF00899"/>
    </source>
</evidence>
<dbReference type="Pfam" id="PF00899">
    <property type="entry name" value="ThiF"/>
    <property type="match status" value="1"/>
</dbReference>
<dbReference type="Gene3D" id="3.40.50.720">
    <property type="entry name" value="NAD(P)-binding Rossmann-like Domain"/>
    <property type="match status" value="1"/>
</dbReference>
<dbReference type="PANTHER" id="PTHR43267">
    <property type="entry name" value="TRNA THREONYLCARBAMOYLADENOSINE DEHYDRATASE"/>
    <property type="match status" value="1"/>
</dbReference>
<comment type="caution">
    <text evidence="3">The sequence shown here is derived from an EMBL/GenBank/DDBJ whole genome shotgun (WGS) entry which is preliminary data.</text>
</comment>
<dbReference type="GO" id="GO:0008641">
    <property type="term" value="F:ubiquitin-like modifier activating enzyme activity"/>
    <property type="evidence" value="ECO:0007669"/>
    <property type="project" value="InterPro"/>
</dbReference>
<dbReference type="InterPro" id="IPR045886">
    <property type="entry name" value="ThiF/MoeB/HesA"/>
</dbReference>
<dbReference type="GO" id="GO:0016779">
    <property type="term" value="F:nucleotidyltransferase activity"/>
    <property type="evidence" value="ECO:0007669"/>
    <property type="project" value="UniProtKB-KW"/>
</dbReference>
<dbReference type="EMBL" id="JAAIJR010000139">
    <property type="protein sequence ID" value="NEX22930.1"/>
    <property type="molecule type" value="Genomic_DNA"/>
</dbReference>
<reference evidence="3 4" key="2">
    <citation type="submission" date="2020-02" db="EMBL/GenBank/DDBJ databases">
        <title>Genome sequences of Thiorhodococcus mannitoliphagus and Thiorhodococcus minor, purple sulfur photosynthetic bacteria in the gammaproteobacterial family, Chromatiaceae.</title>
        <authorList>
            <person name="Aviles F.A."/>
            <person name="Meyer T.E."/>
            <person name="Kyndt J.A."/>
        </authorList>
    </citation>
    <scope>NUCLEOTIDE SEQUENCE [LARGE SCALE GENOMIC DNA]</scope>
    <source>
        <strain evidence="3 4">DSM 18266</strain>
    </source>
</reference>
<dbReference type="Proteomes" id="UP000471640">
    <property type="component" value="Unassembled WGS sequence"/>
</dbReference>
<gene>
    <name evidence="3" type="ORF">G3480_21940</name>
</gene>
<dbReference type="GO" id="GO:0061504">
    <property type="term" value="P:cyclic threonylcarbamoyladenosine biosynthetic process"/>
    <property type="evidence" value="ECO:0007669"/>
    <property type="project" value="TreeGrafter"/>
</dbReference>
<dbReference type="PANTHER" id="PTHR43267:SF1">
    <property type="entry name" value="TRNA THREONYLCARBAMOYLADENOSINE DEHYDRATASE"/>
    <property type="match status" value="1"/>
</dbReference>
<dbReference type="GO" id="GO:0061503">
    <property type="term" value="F:tRNA threonylcarbamoyladenosine dehydratase"/>
    <property type="evidence" value="ECO:0007669"/>
    <property type="project" value="TreeGrafter"/>
</dbReference>
<accession>A0A6P1DZL3</accession>
<organism evidence="3 4">
    <name type="scientific">Thiorhodococcus mannitoliphagus</name>
    <dbReference type="NCBI Taxonomy" id="329406"/>
    <lineage>
        <taxon>Bacteria</taxon>
        <taxon>Pseudomonadati</taxon>
        <taxon>Pseudomonadota</taxon>
        <taxon>Gammaproteobacteria</taxon>
        <taxon>Chromatiales</taxon>
        <taxon>Chromatiaceae</taxon>
        <taxon>Thiorhodococcus</taxon>
    </lineage>
</organism>
<evidence type="ECO:0000313" key="3">
    <source>
        <dbReference type="EMBL" id="NEX22930.1"/>
    </source>
</evidence>
<feature type="region of interest" description="Disordered" evidence="1">
    <location>
        <begin position="452"/>
        <end position="517"/>
    </location>
</feature>
<feature type="domain" description="THIF-type NAD/FAD binding fold" evidence="2">
    <location>
        <begin position="179"/>
        <end position="411"/>
    </location>
</feature>
<evidence type="ECO:0000313" key="4">
    <source>
        <dbReference type="Proteomes" id="UP000471640"/>
    </source>
</evidence>